<comment type="subcellular location">
    <subcellularLocation>
        <location evidence="1">Bacterial flagellum basal body</location>
    </subcellularLocation>
    <subcellularLocation>
        <location evidence="2">Secreted</location>
    </subcellularLocation>
</comment>
<evidence type="ECO:0000259" key="7">
    <source>
        <dbReference type="Pfam" id="PF00460"/>
    </source>
</evidence>
<dbReference type="GO" id="GO:0016491">
    <property type="term" value="F:oxidoreductase activity"/>
    <property type="evidence" value="ECO:0007669"/>
    <property type="project" value="UniProtKB-KW"/>
</dbReference>
<dbReference type="SUPFAM" id="SSF64518">
    <property type="entry name" value="Phase 1 flagellin"/>
    <property type="match status" value="1"/>
</dbReference>
<evidence type="ECO:0000313" key="10">
    <source>
        <dbReference type="EMBL" id="ADE39086.1"/>
    </source>
</evidence>
<dbReference type="Pfam" id="PF00460">
    <property type="entry name" value="Flg_bb_rod"/>
    <property type="match status" value="1"/>
</dbReference>
<keyword evidence="10" id="KW-0966">Cell projection</keyword>
<dbReference type="Pfam" id="PF22638">
    <property type="entry name" value="FlgK_D1"/>
    <property type="match status" value="1"/>
</dbReference>
<keyword evidence="5" id="KW-0964">Secreted</keyword>
<dbReference type="PANTHER" id="PTHR30033:SF1">
    <property type="entry name" value="FLAGELLAR HOOK-ASSOCIATED PROTEIN 1"/>
    <property type="match status" value="1"/>
</dbReference>
<sequence length="1402" mass="147594">MASLFDIGKSGLSSYRQALAVTGQNIANINTDGYKRREANLEEIQGSTGSVNSVPDQSGLGVRVTDVRRSFDEFLLNKARATSSYAEGAEAYSSNISNLEDVLLPGEHNLGSMLAQFFDGLQEVSVAPADRAPRTVALEQANALAESFRQLSTEMTAVKKGIVQQTNQNIRDLNGLVAELANLNRSIGAGTANKSNSALDARDALIDKISNYVEVTIVGNEDGSTSLTLGTTGTGPAIVRHDRFATLQVVEGDKNLSFLIGEGSGFVPTSQIKNGSLKGLSDSFSKASETMDKVDGLAYSFVRDINTIHEQGINLEGLPGGKFFQMADIKTIESSQNLGSGVVIVEVTDYTIVDPQPLEIKFDTKSNLWEARDKKNQVVGSGESRISLPGLIIEFGGNPRNGDKFFLEPAAGSASAIGLVITRPHDIAAASKLLSSADPNNESAATMAVDVAVYEPVDNVPDMTKVLSNGLSAVAGTTFRADGSAVIIPANVTNVDLASLTQQSQLAFSVSDENLGGIKTATFSVTDPDGNEKTYSFDLSYDAFNPDGTGYWTDMNRVADLLNKGVITGTNDIDGDTEFSLIDLGGFASGSGGQITISFSKNTIGDSASLSLANANDISGLVTSRSDVASDIQIFTREGRHIAGSALTADEISDLLTTANGFNAGATYVDTYLNKTGEDGYLGATVSNKTNATDILTSISDVATSRTITFDSLGNIDGNEESVTGTSASAETVSYSLTIDNITEKVTGADVGSTEPADIAYAMAKKFRSNAPIANLTGAASLTKSNTIAVSEENRTILAESGVLNIQFDGASYQLKELADGSIGITSSNQNTISISYDSSTYNISETLTDLPTDGENVTVTFEGQNYTITMMGGELYVTGGETGRLSASFNADYKLHIWSNDGTLVSDNITLPTSTTIENNTEAATRFGLTSGITQPTASLTQQSIVMTVSQTVAGDSSTNEVQSISGFDEAGLAALVGNTLTIGDGTLNLRIFEHDVSVTTEGSQNVAEVQSIAGFDYTGLTNLAGQTITLSDGVTTISHKFITAPSSVSAIVSALQNATGYSNLLFDVATGSNALTLNYKNSGMATTASYTQTTNAVTVEFSTTPSISDVALALQSHSSYADLDFTVSTGTGALTLTYKTQAAVSNAPTAEINSFYDRDFNIKVNGANIIATHIDSTEDLQASATADSLMGQRVTLGDMPDEDLVVVLTGQGARKISATYDVRPPEAKVMIRDIAVTVTDPINGIVDFVDTETGTTMATRTLDAYKEASAKGFAVKLSGELEIEDKFHIATNYDGVGDGRNLKAIIDLQTPNDEELDIGGFQEVFGSMVAELGSSVRTSKLTLEAAQTLRDASLEAEASYSGVNLDTEASRLIEQQQAYQASARILSTARELFQTLMQSI</sequence>
<evidence type="ECO:0000256" key="1">
    <source>
        <dbReference type="ARBA" id="ARBA00004117"/>
    </source>
</evidence>
<dbReference type="HOGENOM" id="CLU_258767_0_0_5"/>
<dbReference type="EMBL" id="CP001751">
    <property type="protein sequence ID" value="ADE39086.1"/>
    <property type="molecule type" value="Genomic_DNA"/>
</dbReference>
<evidence type="ECO:0000256" key="6">
    <source>
        <dbReference type="ARBA" id="ARBA00023143"/>
    </source>
</evidence>
<keyword evidence="10" id="KW-0969">Cilium</keyword>
<evidence type="ECO:0000256" key="2">
    <source>
        <dbReference type="ARBA" id="ARBA00004613"/>
    </source>
</evidence>
<accession>D5BS39</accession>
<evidence type="ECO:0000259" key="8">
    <source>
        <dbReference type="Pfam" id="PF06429"/>
    </source>
</evidence>
<dbReference type="RefSeq" id="WP_013045715.1">
    <property type="nucleotide sequence ID" value="NC_014010.1"/>
</dbReference>
<dbReference type="STRING" id="488538.SAR116_0843"/>
<evidence type="ECO:0000256" key="4">
    <source>
        <dbReference type="ARBA" id="ARBA00016244"/>
    </source>
</evidence>
<feature type="domain" description="Flagellar hook-associated protein FlgK helical" evidence="9">
    <location>
        <begin position="97"/>
        <end position="324"/>
    </location>
</feature>
<feature type="domain" description="Flagellar basal body rod protein N-terminal" evidence="7">
    <location>
        <begin position="6"/>
        <end position="35"/>
    </location>
</feature>
<feature type="domain" description="Flagellar basal-body/hook protein C-terminal" evidence="8">
    <location>
        <begin position="1362"/>
        <end position="1400"/>
    </location>
</feature>
<dbReference type="InterPro" id="IPR010930">
    <property type="entry name" value="Flg_bb/hook_C_dom"/>
</dbReference>
<dbReference type="eggNOG" id="COG1256">
    <property type="taxonomic scope" value="Bacteria"/>
</dbReference>
<dbReference type="GO" id="GO:0005198">
    <property type="term" value="F:structural molecule activity"/>
    <property type="evidence" value="ECO:0007669"/>
    <property type="project" value="InterPro"/>
</dbReference>
<evidence type="ECO:0000256" key="5">
    <source>
        <dbReference type="ARBA" id="ARBA00022525"/>
    </source>
</evidence>
<dbReference type="GO" id="GO:0009425">
    <property type="term" value="C:bacterial-type flagellum basal body"/>
    <property type="evidence" value="ECO:0007669"/>
    <property type="project" value="UniProtKB-SubCell"/>
</dbReference>
<dbReference type="Proteomes" id="UP000007460">
    <property type="component" value="Chromosome"/>
</dbReference>
<organism evidence="10 11">
    <name type="scientific">Puniceispirillum marinum (strain IMCC1322)</name>
    <dbReference type="NCBI Taxonomy" id="488538"/>
    <lineage>
        <taxon>Bacteria</taxon>
        <taxon>Pseudomonadati</taxon>
        <taxon>Pseudomonadota</taxon>
        <taxon>Alphaproteobacteria</taxon>
        <taxon>Candidatus Puniceispirillales</taxon>
        <taxon>Candidatus Puniceispirillaceae</taxon>
        <taxon>Candidatus Puniceispirillum</taxon>
    </lineage>
</organism>
<dbReference type="OrthoDB" id="7181295at2"/>
<dbReference type="PRINTS" id="PR01005">
    <property type="entry name" value="FLGHOOKAP1"/>
</dbReference>
<dbReference type="GO" id="GO:0005576">
    <property type="term" value="C:extracellular region"/>
    <property type="evidence" value="ECO:0007669"/>
    <property type="project" value="UniProtKB-SubCell"/>
</dbReference>
<dbReference type="NCBIfam" id="TIGR02492">
    <property type="entry name" value="flgK_ends"/>
    <property type="match status" value="1"/>
</dbReference>
<dbReference type="GO" id="GO:0009424">
    <property type="term" value="C:bacterial-type flagellum hook"/>
    <property type="evidence" value="ECO:0007669"/>
    <property type="project" value="InterPro"/>
</dbReference>
<keyword evidence="11" id="KW-1185">Reference proteome</keyword>
<keyword evidence="10" id="KW-0282">Flagellum</keyword>
<dbReference type="KEGG" id="apb:SAR116_0843"/>
<name>D5BS39_PUNMI</name>
<proteinExistence type="inferred from homology"/>
<dbReference type="InterPro" id="IPR053927">
    <property type="entry name" value="FlgK_helical"/>
</dbReference>
<dbReference type="Pfam" id="PF06429">
    <property type="entry name" value="Flg_bbr_C"/>
    <property type="match status" value="1"/>
</dbReference>
<protein>
    <recommendedName>
        <fullName evidence="4">Flagellar hook-associated protein 1</fullName>
    </recommendedName>
</protein>
<evidence type="ECO:0000256" key="3">
    <source>
        <dbReference type="ARBA" id="ARBA00009677"/>
    </source>
</evidence>
<keyword evidence="10" id="KW-0560">Oxidoreductase</keyword>
<dbReference type="InterPro" id="IPR001444">
    <property type="entry name" value="Flag_bb_rod_N"/>
</dbReference>
<dbReference type="PANTHER" id="PTHR30033">
    <property type="entry name" value="FLAGELLAR HOOK-ASSOCIATED PROTEIN 1"/>
    <property type="match status" value="1"/>
</dbReference>
<dbReference type="GO" id="GO:0044780">
    <property type="term" value="P:bacterial-type flagellum assembly"/>
    <property type="evidence" value="ECO:0007669"/>
    <property type="project" value="InterPro"/>
</dbReference>
<evidence type="ECO:0000259" key="9">
    <source>
        <dbReference type="Pfam" id="PF22638"/>
    </source>
</evidence>
<dbReference type="InterPro" id="IPR002371">
    <property type="entry name" value="FlgK"/>
</dbReference>
<comment type="similarity">
    <text evidence="3">Belongs to the flagella basal body rod proteins family.</text>
</comment>
<reference evidence="10 11" key="1">
    <citation type="journal article" date="2010" name="J. Bacteriol.">
        <title>Complete genome sequence of "Candidatus Puniceispirillum marinum" IMCC1322, a representative of the SAR116 clade in the Alphaproteobacteria.</title>
        <authorList>
            <person name="Oh H.M."/>
            <person name="Kwon K.K."/>
            <person name="Kang I."/>
            <person name="Kang S.G."/>
            <person name="Lee J.H."/>
            <person name="Kim S.J."/>
            <person name="Cho J.C."/>
        </authorList>
    </citation>
    <scope>NUCLEOTIDE SEQUENCE [LARGE SCALE GENOMIC DNA]</scope>
    <source>
        <strain evidence="10 11">IMCC1322</strain>
    </source>
</reference>
<keyword evidence="6" id="KW-0975">Bacterial flagellum</keyword>
<gene>
    <name evidence="10" type="ordered locus">SAR116_0843</name>
</gene>
<evidence type="ECO:0000313" key="11">
    <source>
        <dbReference type="Proteomes" id="UP000007460"/>
    </source>
</evidence>